<sequence>MVLKKLVQLNDSLETLVWGTREPVTSLMEKGQLPAGWSERYFQLLTAAESCLFVSNTWPKRLFLSLHFASCYLPLRYEVWIAAGNCRSLQTQQELGEISRTTEILFWNTLLEHRCFIEFEAFTGEQKRLFDLALGDGCPLHVSNNPDGLKEWRAELTSCLQQLERTYSDSADWPAWILITIHFVSFYLDLALKKRIRQSHELHSDFQSQSQIDHLCKRLSEQFPHQWLELLTRLWLESTHCSRDASGLPVVESLPTQRASTVSPRTVCEVLLFQPDRT</sequence>
<dbReference type="Proteomes" id="UP000322887">
    <property type="component" value="Chromosome"/>
</dbReference>
<dbReference type="RefSeq" id="WP_002649298.1">
    <property type="nucleotide sequence ID" value="NZ_CP042910.1"/>
</dbReference>
<proteinExistence type="predicted"/>
<protein>
    <submittedName>
        <fullName evidence="1">Uncharacterized protein</fullName>
    </submittedName>
</protein>
<keyword evidence="2" id="KW-1185">Reference proteome</keyword>
<organism evidence="1 2">
    <name type="scientific">Gimesia maris</name>
    <dbReference type="NCBI Taxonomy" id="122"/>
    <lineage>
        <taxon>Bacteria</taxon>
        <taxon>Pseudomonadati</taxon>
        <taxon>Planctomycetota</taxon>
        <taxon>Planctomycetia</taxon>
        <taxon>Planctomycetales</taxon>
        <taxon>Planctomycetaceae</taxon>
        <taxon>Gimesia</taxon>
    </lineage>
</organism>
<reference evidence="1 2" key="1">
    <citation type="submission" date="2019-08" db="EMBL/GenBank/DDBJ databases">
        <title>Deep-cultivation of Planctomycetes and their phenomic and genomic characterization uncovers novel biology.</title>
        <authorList>
            <person name="Wiegand S."/>
            <person name="Jogler M."/>
            <person name="Boedeker C."/>
            <person name="Pinto D."/>
            <person name="Vollmers J."/>
            <person name="Rivas-Marin E."/>
            <person name="Kohn T."/>
            <person name="Peeters S.H."/>
            <person name="Heuer A."/>
            <person name="Rast P."/>
            <person name="Oberbeckmann S."/>
            <person name="Bunk B."/>
            <person name="Jeske O."/>
            <person name="Meyerdierks A."/>
            <person name="Storesund J.E."/>
            <person name="Kallscheuer N."/>
            <person name="Luecker S."/>
            <person name="Lage O.M."/>
            <person name="Pohl T."/>
            <person name="Merkel B.J."/>
            <person name="Hornburger P."/>
            <person name="Mueller R.-W."/>
            <person name="Bruemmer F."/>
            <person name="Labrenz M."/>
            <person name="Spormann A.M."/>
            <person name="Op den Camp H."/>
            <person name="Overmann J."/>
            <person name="Amann R."/>
            <person name="Jetten M.S.M."/>
            <person name="Mascher T."/>
            <person name="Medema M.H."/>
            <person name="Devos D.P."/>
            <person name="Kaster A.-K."/>
            <person name="Ovreas L."/>
            <person name="Rohde M."/>
            <person name="Galperin M.Y."/>
            <person name="Jogler C."/>
        </authorList>
    </citation>
    <scope>NUCLEOTIDE SEQUENCE [LARGE SCALE GENOMIC DNA]</scope>
    <source>
        <strain evidence="1 2">DSM 8797</strain>
    </source>
</reference>
<name>A0ABX5YTS5_9PLAN</name>
<accession>A0ABX5YTS5</accession>
<evidence type="ECO:0000313" key="2">
    <source>
        <dbReference type="Proteomes" id="UP000322887"/>
    </source>
</evidence>
<dbReference type="EMBL" id="CP042910">
    <property type="protein sequence ID" value="QEG19063.1"/>
    <property type="molecule type" value="Genomic_DNA"/>
</dbReference>
<dbReference type="GeneID" id="98649402"/>
<evidence type="ECO:0000313" key="1">
    <source>
        <dbReference type="EMBL" id="QEG19063.1"/>
    </source>
</evidence>
<gene>
    <name evidence="1" type="ORF">GmarT_49600</name>
</gene>